<evidence type="ECO:0000313" key="1">
    <source>
        <dbReference type="EMBL" id="KAF3189120.1"/>
    </source>
</evidence>
<organism evidence="1 2">
    <name type="scientific">Orbilia oligospora</name>
    <name type="common">Nematode-trapping fungus</name>
    <name type="synonym">Arthrobotrys oligospora</name>
    <dbReference type="NCBI Taxonomy" id="2813651"/>
    <lineage>
        <taxon>Eukaryota</taxon>
        <taxon>Fungi</taxon>
        <taxon>Dikarya</taxon>
        <taxon>Ascomycota</taxon>
        <taxon>Pezizomycotina</taxon>
        <taxon>Orbiliomycetes</taxon>
        <taxon>Orbiliales</taxon>
        <taxon>Orbiliaceae</taxon>
        <taxon>Orbilia</taxon>
    </lineage>
</organism>
<dbReference type="EMBL" id="JAABOE010000009">
    <property type="protein sequence ID" value="KAF3189120.1"/>
    <property type="molecule type" value="Genomic_DNA"/>
</dbReference>
<dbReference type="InterPro" id="IPR011333">
    <property type="entry name" value="SKP1/BTB/POZ_sf"/>
</dbReference>
<name>A0A7C8U578_ORBOL</name>
<gene>
    <name evidence="1" type="ORF">TWF788_011241</name>
</gene>
<comment type="caution">
    <text evidence="1">The sequence shown here is derived from an EMBL/GenBank/DDBJ whole genome shotgun (WGS) entry which is preliminary data.</text>
</comment>
<protein>
    <recommendedName>
        <fullName evidence="3">BTB domain-containing protein</fullName>
    </recommendedName>
</protein>
<sequence>MKSTKDTKFFKNLFNDPEFSDIIATVHNQTDNTQVQYYMHQMMVCNSSAHFKQLCSSAPVDENGCKLLSFNTTPGAFELIGRWVYKNTDFPQCNDIKVIKEALVYADSAGVEDFRLALLKHFLRSKAGLYYSVSGQYESHSGSWRLFKDISELGLPRDRDTLSRFVRYYIPGVTPSSAWLQELSTESKNGLMAAILLDGKGSGNFFGGNFGAFPYGVYGNDEVETKDEDNDINFSAPSFFINRPVDSRPKNAMRHRSSGC</sequence>
<accession>A0A7C8U578</accession>
<dbReference type="Proteomes" id="UP000479691">
    <property type="component" value="Unassembled WGS sequence"/>
</dbReference>
<dbReference type="Gene3D" id="3.30.710.10">
    <property type="entry name" value="Potassium Channel Kv1.1, Chain A"/>
    <property type="match status" value="1"/>
</dbReference>
<proteinExistence type="predicted"/>
<evidence type="ECO:0000313" key="2">
    <source>
        <dbReference type="Proteomes" id="UP000479691"/>
    </source>
</evidence>
<dbReference type="SUPFAM" id="SSF54695">
    <property type="entry name" value="POZ domain"/>
    <property type="match status" value="1"/>
</dbReference>
<dbReference type="AlphaFoldDB" id="A0A7C8U578"/>
<reference evidence="1 2" key="1">
    <citation type="submission" date="2019-06" db="EMBL/GenBank/DDBJ databases">
        <authorList>
            <person name="Palmer J.M."/>
        </authorList>
    </citation>
    <scope>NUCLEOTIDE SEQUENCE [LARGE SCALE GENOMIC DNA]</scope>
    <source>
        <strain evidence="1 2">TWF788</strain>
    </source>
</reference>
<evidence type="ECO:0008006" key="3">
    <source>
        <dbReference type="Google" id="ProtNLM"/>
    </source>
</evidence>